<proteinExistence type="predicted"/>
<dbReference type="SUPFAM" id="SSF51735">
    <property type="entry name" value="NAD(P)-binding Rossmann-fold domains"/>
    <property type="match status" value="1"/>
</dbReference>
<dbReference type="Proteomes" id="UP000749559">
    <property type="component" value="Unassembled WGS sequence"/>
</dbReference>
<name>A0A8J1UKA5_OWEFU</name>
<dbReference type="Gene3D" id="3.40.50.720">
    <property type="entry name" value="NAD(P)-binding Rossmann-like Domain"/>
    <property type="match status" value="1"/>
</dbReference>
<evidence type="ECO:0000313" key="2">
    <source>
        <dbReference type="Proteomes" id="UP000749559"/>
    </source>
</evidence>
<sequence>MEEKPRVLILGGTGFIGRNLVHYLVSNNLTSKIRIVDKVMPPMAWLNKEHKESFSKVEFKHANLINSKAVEKVFEDEGGGFQFVINCAMETKYGQMESVYKEGILQLSMNCARAAAAHKCSRYIEISSGQMFSSSKTAVKEDHKVEPWTNLAKHKRLVEVELETIPDLDYCIVRPAIHYGIGDRRGLTPRLIIGAVYKQIKEKMKMLWTGSLKMNTVHVYDVCRAILHLCHHGNKGEIYHLVDKGDTTQGKISELVSEVFDINHDYVGTAMSSLAKLNFKSVAEDINEKHMMPWSEACQKDGIINTPLNPYLDQELLYDKHIHMDGTKIESTGFCYDRPSLTIDSLKEILDDYVEMGLFPPSLARP</sequence>
<gene>
    <name evidence="1" type="ORF">OFUS_LOCUS14013</name>
</gene>
<dbReference type="OrthoDB" id="16464at2759"/>
<dbReference type="EMBL" id="CAIIXF020000007">
    <property type="protein sequence ID" value="CAH1788497.1"/>
    <property type="molecule type" value="Genomic_DNA"/>
</dbReference>
<dbReference type="PANTHER" id="PTHR43245:SF11">
    <property type="entry name" value="LD23561P"/>
    <property type="match status" value="1"/>
</dbReference>
<dbReference type="Pfam" id="PF01370">
    <property type="entry name" value="Epimerase"/>
    <property type="match status" value="1"/>
</dbReference>
<protein>
    <submittedName>
        <fullName evidence="1">Uncharacterized protein</fullName>
    </submittedName>
</protein>
<accession>A0A8J1UKA5</accession>
<dbReference type="InterPro" id="IPR050177">
    <property type="entry name" value="Lipid_A_modif_metabolic_enz"/>
</dbReference>
<comment type="caution">
    <text evidence="1">The sequence shown here is derived from an EMBL/GenBank/DDBJ whole genome shotgun (WGS) entry which is preliminary data.</text>
</comment>
<dbReference type="AlphaFoldDB" id="A0A8J1UKA5"/>
<organism evidence="1 2">
    <name type="scientific">Owenia fusiformis</name>
    <name type="common">Polychaete worm</name>
    <dbReference type="NCBI Taxonomy" id="6347"/>
    <lineage>
        <taxon>Eukaryota</taxon>
        <taxon>Metazoa</taxon>
        <taxon>Spiralia</taxon>
        <taxon>Lophotrochozoa</taxon>
        <taxon>Annelida</taxon>
        <taxon>Polychaeta</taxon>
        <taxon>Sedentaria</taxon>
        <taxon>Canalipalpata</taxon>
        <taxon>Sabellida</taxon>
        <taxon>Oweniida</taxon>
        <taxon>Oweniidae</taxon>
        <taxon>Owenia</taxon>
    </lineage>
</organism>
<keyword evidence="2" id="KW-1185">Reference proteome</keyword>
<evidence type="ECO:0000313" key="1">
    <source>
        <dbReference type="EMBL" id="CAH1788497.1"/>
    </source>
</evidence>
<dbReference type="InterPro" id="IPR036291">
    <property type="entry name" value="NAD(P)-bd_dom_sf"/>
</dbReference>
<dbReference type="InterPro" id="IPR001509">
    <property type="entry name" value="Epimerase_deHydtase"/>
</dbReference>
<dbReference type="PANTHER" id="PTHR43245">
    <property type="entry name" value="BIFUNCTIONAL POLYMYXIN RESISTANCE PROTEIN ARNA"/>
    <property type="match status" value="1"/>
</dbReference>
<reference evidence="1" key="1">
    <citation type="submission" date="2022-03" db="EMBL/GenBank/DDBJ databases">
        <authorList>
            <person name="Martin C."/>
        </authorList>
    </citation>
    <scope>NUCLEOTIDE SEQUENCE</scope>
</reference>